<dbReference type="EMBL" id="BAABHC010000006">
    <property type="protein sequence ID" value="GAA4430260.1"/>
    <property type="molecule type" value="Genomic_DNA"/>
</dbReference>
<sequence>MKITLLRQGRRSLLLLVFAGTLLSCQHTDEKTAASQAETAVAVAGTQPKARPAPEFFLIPPDMAKNRVWICMDESANLFHTKNDCPLLVPCKGTFRNLTLVRAIEDFGRYNCQECSRELDHIFDENKVR</sequence>
<proteinExistence type="predicted"/>
<keyword evidence="2" id="KW-1185">Reference proteome</keyword>
<reference evidence="2" key="1">
    <citation type="journal article" date="2019" name="Int. J. Syst. Evol. Microbiol.">
        <title>The Global Catalogue of Microorganisms (GCM) 10K type strain sequencing project: providing services to taxonomists for standard genome sequencing and annotation.</title>
        <authorList>
            <consortium name="The Broad Institute Genomics Platform"/>
            <consortium name="The Broad Institute Genome Sequencing Center for Infectious Disease"/>
            <person name="Wu L."/>
            <person name="Ma J."/>
        </authorList>
    </citation>
    <scope>NUCLEOTIDE SEQUENCE [LARGE SCALE GENOMIC DNA]</scope>
    <source>
        <strain evidence="2">JCM 17926</strain>
    </source>
</reference>
<protein>
    <submittedName>
        <fullName evidence="1">Uncharacterized protein</fullName>
    </submittedName>
</protein>
<evidence type="ECO:0000313" key="2">
    <source>
        <dbReference type="Proteomes" id="UP001500552"/>
    </source>
</evidence>
<gene>
    <name evidence="1" type="ORF">GCM10023188_16690</name>
</gene>
<accession>A0ABP8LJU6</accession>
<evidence type="ECO:0000313" key="1">
    <source>
        <dbReference type="EMBL" id="GAA4430260.1"/>
    </source>
</evidence>
<comment type="caution">
    <text evidence="1">The sequence shown here is derived from an EMBL/GenBank/DDBJ whole genome shotgun (WGS) entry which is preliminary data.</text>
</comment>
<dbReference type="RefSeq" id="WP_345158253.1">
    <property type="nucleotide sequence ID" value="NZ_BAABHC010000006.1"/>
</dbReference>
<dbReference type="PROSITE" id="PS51257">
    <property type="entry name" value="PROKAR_LIPOPROTEIN"/>
    <property type="match status" value="1"/>
</dbReference>
<organism evidence="1 2">
    <name type="scientific">Pontibacter saemangeumensis</name>
    <dbReference type="NCBI Taxonomy" id="1084525"/>
    <lineage>
        <taxon>Bacteria</taxon>
        <taxon>Pseudomonadati</taxon>
        <taxon>Bacteroidota</taxon>
        <taxon>Cytophagia</taxon>
        <taxon>Cytophagales</taxon>
        <taxon>Hymenobacteraceae</taxon>
        <taxon>Pontibacter</taxon>
    </lineage>
</organism>
<dbReference type="Proteomes" id="UP001500552">
    <property type="component" value="Unassembled WGS sequence"/>
</dbReference>
<name>A0ABP8LJU6_9BACT</name>